<gene>
    <name evidence="3" type="ORF">CSUI_009060</name>
</gene>
<feature type="domain" description="SRS" evidence="2">
    <location>
        <begin position="209"/>
        <end position="333"/>
    </location>
</feature>
<dbReference type="SUPFAM" id="SSF74877">
    <property type="entry name" value="Major surface antigen p30, SAG1"/>
    <property type="match status" value="2"/>
</dbReference>
<feature type="compositionally biased region" description="Low complexity" evidence="1">
    <location>
        <begin position="340"/>
        <end position="355"/>
    </location>
</feature>
<dbReference type="PRINTS" id="PR01801">
    <property type="entry name" value="SURFCEANTIGN"/>
</dbReference>
<protein>
    <submittedName>
        <fullName evidence="3">Sag-related sequence srs30d</fullName>
    </submittedName>
</protein>
<proteinExistence type="predicted"/>
<evidence type="ECO:0000256" key="1">
    <source>
        <dbReference type="SAM" id="MobiDB-lite"/>
    </source>
</evidence>
<dbReference type="GO" id="GO:0016020">
    <property type="term" value="C:membrane"/>
    <property type="evidence" value="ECO:0007669"/>
    <property type="project" value="InterPro"/>
</dbReference>
<dbReference type="InterPro" id="IPR007226">
    <property type="entry name" value="SRS_dom"/>
</dbReference>
<dbReference type="VEuPathDB" id="ToxoDB:CSUI_009060"/>
<accession>A0A2C6KKW2</accession>
<dbReference type="EMBL" id="MIGC01005255">
    <property type="protein sequence ID" value="PHJ17125.1"/>
    <property type="molecule type" value="Genomic_DNA"/>
</dbReference>
<name>A0A2C6KKW2_9APIC</name>
<evidence type="ECO:0000313" key="4">
    <source>
        <dbReference type="Proteomes" id="UP000221165"/>
    </source>
</evidence>
<reference evidence="3 4" key="1">
    <citation type="journal article" date="2017" name="Int. J. Parasitol.">
        <title>The genome of the protozoan parasite Cystoisospora suis and a reverse vaccinology approach to identify vaccine candidates.</title>
        <authorList>
            <person name="Palmieri N."/>
            <person name="Shrestha A."/>
            <person name="Ruttkowski B."/>
            <person name="Beck T."/>
            <person name="Vogl C."/>
            <person name="Tomley F."/>
            <person name="Blake D.P."/>
            <person name="Joachim A."/>
        </authorList>
    </citation>
    <scope>NUCLEOTIDE SEQUENCE [LARGE SCALE GENOMIC DNA]</scope>
    <source>
        <strain evidence="3 4">Wien I</strain>
    </source>
</reference>
<dbReference type="AlphaFoldDB" id="A0A2C6KKW2"/>
<dbReference type="Pfam" id="PF04092">
    <property type="entry name" value="SAG"/>
    <property type="match status" value="2"/>
</dbReference>
<feature type="domain" description="SRS" evidence="2">
    <location>
        <begin position="71"/>
        <end position="198"/>
    </location>
</feature>
<evidence type="ECO:0000313" key="3">
    <source>
        <dbReference type="EMBL" id="PHJ17125.1"/>
    </source>
</evidence>
<comment type="caution">
    <text evidence="3">The sequence shown here is derived from an EMBL/GenBank/DDBJ whole genome shotgun (WGS) entry which is preliminary data.</text>
</comment>
<organism evidence="3 4">
    <name type="scientific">Cystoisospora suis</name>
    <dbReference type="NCBI Taxonomy" id="483139"/>
    <lineage>
        <taxon>Eukaryota</taxon>
        <taxon>Sar</taxon>
        <taxon>Alveolata</taxon>
        <taxon>Apicomplexa</taxon>
        <taxon>Conoidasida</taxon>
        <taxon>Coccidia</taxon>
        <taxon>Eucoccidiorida</taxon>
        <taxon>Eimeriorina</taxon>
        <taxon>Sarcocystidae</taxon>
        <taxon>Cystoisospora</taxon>
    </lineage>
</organism>
<dbReference type="GeneID" id="94432390"/>
<dbReference type="Proteomes" id="UP000221165">
    <property type="component" value="Unassembled WGS sequence"/>
</dbReference>
<dbReference type="Gene3D" id="2.60.40.1320">
    <property type="entry name" value="SRS domain"/>
    <property type="match status" value="2"/>
</dbReference>
<feature type="region of interest" description="Disordered" evidence="1">
    <location>
        <begin position="336"/>
        <end position="355"/>
    </location>
</feature>
<dbReference type="OrthoDB" id="333141at2759"/>
<keyword evidence="4" id="KW-1185">Reference proteome</keyword>
<evidence type="ECO:0000259" key="2">
    <source>
        <dbReference type="Pfam" id="PF04092"/>
    </source>
</evidence>
<sequence length="379" mass="39896">MALLQCTSPGCGRILSRPSGPKKSVQLFLVIGVLGFSQLKVFAQEHSSSSQRVQTVTASCLPKDGGISCDCAPPAGAGGDSFQAESFRIPLSEDSPKLLLRCSGDDNTVAPENMKDGMVCPATTALPGCTARGVSGAPQKLEDLLAPGDAKVVWTEDQQEGSKYSLTIPQDRYPFVDQDFLVGCKTAKAVVCNVMVAVKARTSRTSGRTAKCSYGIGSNSYNLSVMLTPSNNQFTLSCEGGGAFVPSTISTNYCLYGEYVEQKTSCLPNLTYSDLIPGFSESWWTTTGNHATLKIPEDKFPDTDKTFTVGCKPPSNTSEGAHEGTYCSVDVTVSGAGTTSPGSPEESASPEGNSSPVKGVVSGVLMGGFFLSFYIADFF</sequence>
<dbReference type="InterPro" id="IPR036755">
    <property type="entry name" value="SRS_dom_sf"/>
</dbReference>
<dbReference type="InterPro" id="IPR028352">
    <property type="entry name" value="Surface_antig_SAG1"/>
</dbReference>
<dbReference type="RefSeq" id="XP_067918850.1">
    <property type="nucleotide sequence ID" value="XM_068069179.1"/>
</dbReference>